<gene>
    <name evidence="3" type="ORF">TSOC_011799</name>
</gene>
<comment type="caution">
    <text evidence="3">The sequence shown here is derived from an EMBL/GenBank/DDBJ whole genome shotgun (WGS) entry which is preliminary data.</text>
</comment>
<dbReference type="AlphaFoldDB" id="A0A2J7ZPR3"/>
<feature type="region of interest" description="Disordered" evidence="1">
    <location>
        <begin position="231"/>
        <end position="371"/>
    </location>
</feature>
<dbReference type="InterPro" id="IPR005162">
    <property type="entry name" value="Retrotrans_gag_dom"/>
</dbReference>
<sequence>MGQAAPVAPVIAAAPVPVAAPVVPAAPAAAAPAVLAAQAAAAVPAAPVAPPDVQMQDAPRPLAEVRFQLPPPKLNFVPGKSVDPLRVRTFVLNARRYREMSRWDMAARLLYLSSALDGEAMSWYLTWADAQRDHTVEQLFEALLVRFAPEIRSHAYEARNNLNRDSVKQLPTESVDAYASKFEYKLQDLPDATESERLYWFHEGLLPHLHRECATDPFGNEHTTYAGLRRHARGQERKQLAGKDSTSHSALKANSGRRVSSQEEEPWDNPTTSVAVAGRGGGGGGGRGGGGGGRGGSRSGGRSGGRGGRNASRDCASVAQDRGGPSTSGRGGGRSGRGGGGARGGGAGASNSRKRDRDELELSNFDGPAGKIPKQIANLAMKLHVCMICFAADHLRTECPLMKRMGGGGGGGAAA</sequence>
<dbReference type="OrthoDB" id="541589at2759"/>
<protein>
    <recommendedName>
        <fullName evidence="2">Retrotransposon gag domain-containing protein</fullName>
    </recommendedName>
</protein>
<dbReference type="EMBL" id="PGGS01000694">
    <property type="protein sequence ID" value="PNH02242.1"/>
    <property type="molecule type" value="Genomic_DNA"/>
</dbReference>
<proteinExistence type="predicted"/>
<evidence type="ECO:0000313" key="4">
    <source>
        <dbReference type="Proteomes" id="UP000236333"/>
    </source>
</evidence>
<organism evidence="3 4">
    <name type="scientific">Tetrabaena socialis</name>
    <dbReference type="NCBI Taxonomy" id="47790"/>
    <lineage>
        <taxon>Eukaryota</taxon>
        <taxon>Viridiplantae</taxon>
        <taxon>Chlorophyta</taxon>
        <taxon>core chlorophytes</taxon>
        <taxon>Chlorophyceae</taxon>
        <taxon>CS clade</taxon>
        <taxon>Chlamydomonadales</taxon>
        <taxon>Tetrabaenaceae</taxon>
        <taxon>Tetrabaena</taxon>
    </lineage>
</organism>
<reference evidence="3 4" key="1">
    <citation type="journal article" date="2017" name="Mol. Biol. Evol.">
        <title>The 4-celled Tetrabaena socialis nuclear genome reveals the essential components for genetic control of cell number at the origin of multicellularity in the volvocine lineage.</title>
        <authorList>
            <person name="Featherston J."/>
            <person name="Arakaki Y."/>
            <person name="Hanschen E.R."/>
            <person name="Ferris P.J."/>
            <person name="Michod R.E."/>
            <person name="Olson B.J.S.C."/>
            <person name="Nozaki H."/>
            <person name="Durand P.M."/>
        </authorList>
    </citation>
    <scope>NUCLEOTIDE SEQUENCE [LARGE SCALE GENOMIC DNA]</scope>
    <source>
        <strain evidence="3 4">NIES-571</strain>
    </source>
</reference>
<accession>A0A2J7ZPR3</accession>
<dbReference type="Proteomes" id="UP000236333">
    <property type="component" value="Unassembled WGS sequence"/>
</dbReference>
<feature type="domain" description="Retrotransposon gag" evidence="2">
    <location>
        <begin position="113"/>
        <end position="205"/>
    </location>
</feature>
<evidence type="ECO:0000256" key="1">
    <source>
        <dbReference type="SAM" id="MobiDB-lite"/>
    </source>
</evidence>
<name>A0A2J7ZPR3_9CHLO</name>
<feature type="compositionally biased region" description="Gly residues" evidence="1">
    <location>
        <begin position="329"/>
        <end position="348"/>
    </location>
</feature>
<feature type="compositionally biased region" description="Gly residues" evidence="1">
    <location>
        <begin position="278"/>
        <end position="308"/>
    </location>
</feature>
<keyword evidence="4" id="KW-1185">Reference proteome</keyword>
<dbReference type="Pfam" id="PF03732">
    <property type="entry name" value="Retrotrans_gag"/>
    <property type="match status" value="1"/>
</dbReference>
<evidence type="ECO:0000313" key="3">
    <source>
        <dbReference type="EMBL" id="PNH02242.1"/>
    </source>
</evidence>
<evidence type="ECO:0000259" key="2">
    <source>
        <dbReference type="Pfam" id="PF03732"/>
    </source>
</evidence>